<dbReference type="Pfam" id="PF10049">
    <property type="entry name" value="DUF2283"/>
    <property type="match status" value="1"/>
</dbReference>
<gene>
    <name evidence="2" type="ORF">A3A05_00130</name>
</gene>
<comment type="caution">
    <text evidence="2">The sequence shown here is derived from an EMBL/GenBank/DDBJ whole genome shotgun (WGS) entry which is preliminary data.</text>
</comment>
<evidence type="ECO:0000256" key="1">
    <source>
        <dbReference type="SAM" id="MobiDB-lite"/>
    </source>
</evidence>
<evidence type="ECO:0000313" key="3">
    <source>
        <dbReference type="Proteomes" id="UP000176187"/>
    </source>
</evidence>
<organism evidence="2 3">
    <name type="scientific">Candidatus Nomurabacteria bacterium RIFCSPLOWO2_01_FULL_41_12</name>
    <dbReference type="NCBI Taxonomy" id="1801774"/>
    <lineage>
        <taxon>Bacteria</taxon>
        <taxon>Candidatus Nomuraibacteriota</taxon>
    </lineage>
</organism>
<dbReference type="Proteomes" id="UP000176187">
    <property type="component" value="Unassembled WGS sequence"/>
</dbReference>
<dbReference type="InterPro" id="IPR019270">
    <property type="entry name" value="DUF2283"/>
</dbReference>
<name>A0A1F6WXB1_9BACT</name>
<reference evidence="2 3" key="1">
    <citation type="journal article" date="2016" name="Nat. Commun.">
        <title>Thousands of microbial genomes shed light on interconnected biogeochemical processes in an aquifer system.</title>
        <authorList>
            <person name="Anantharaman K."/>
            <person name="Brown C.T."/>
            <person name="Hug L.A."/>
            <person name="Sharon I."/>
            <person name="Castelle C.J."/>
            <person name="Probst A.J."/>
            <person name="Thomas B.C."/>
            <person name="Singh A."/>
            <person name="Wilkins M.J."/>
            <person name="Karaoz U."/>
            <person name="Brodie E.L."/>
            <person name="Williams K.H."/>
            <person name="Hubbard S.S."/>
            <person name="Banfield J.F."/>
        </authorList>
    </citation>
    <scope>NUCLEOTIDE SEQUENCE [LARGE SCALE GENOMIC DNA]</scope>
</reference>
<accession>A0A1F6WXB1</accession>
<protein>
    <recommendedName>
        <fullName evidence="4">DUF2283 domain-containing protein</fullName>
    </recommendedName>
</protein>
<sequence>MKIEDDKTIDARYVRIKKGQITHTKKERDWLLFDCAANGDVLGVEILDFSKHPVSIFTVGKNFFGCSLIKSKPLGKDQESLGLTVDSPEHEKDSQFAFA</sequence>
<dbReference type="STRING" id="1801774.A3A05_00130"/>
<feature type="compositionally biased region" description="Basic and acidic residues" evidence="1">
    <location>
        <begin position="87"/>
        <end position="99"/>
    </location>
</feature>
<feature type="region of interest" description="Disordered" evidence="1">
    <location>
        <begin position="80"/>
        <end position="99"/>
    </location>
</feature>
<evidence type="ECO:0000313" key="2">
    <source>
        <dbReference type="EMBL" id="OGI86521.1"/>
    </source>
</evidence>
<proteinExistence type="predicted"/>
<dbReference type="AlphaFoldDB" id="A0A1F6WXB1"/>
<dbReference type="EMBL" id="MFUY01000004">
    <property type="protein sequence ID" value="OGI86521.1"/>
    <property type="molecule type" value="Genomic_DNA"/>
</dbReference>
<evidence type="ECO:0008006" key="4">
    <source>
        <dbReference type="Google" id="ProtNLM"/>
    </source>
</evidence>